<name>A0A645IST2_9ZZZZ</name>
<evidence type="ECO:0000313" key="2">
    <source>
        <dbReference type="EMBL" id="MPN54287.1"/>
    </source>
</evidence>
<dbReference type="AlphaFoldDB" id="A0A645IST2"/>
<dbReference type="EMBL" id="VSSQ01122369">
    <property type="protein sequence ID" value="MPN54287.1"/>
    <property type="molecule type" value="Genomic_DNA"/>
</dbReference>
<protein>
    <submittedName>
        <fullName evidence="2">Uncharacterized protein</fullName>
    </submittedName>
</protein>
<sequence>MKKLTNRDLPLAYFINYLIAAFPSFKDTDILYSFDNLRELYNDVTNYTEFKLNKIMDKKQTPTHLILNAAHEIEGASEEDRQHDEDIMDDDNF</sequence>
<proteinExistence type="predicted"/>
<organism evidence="2">
    <name type="scientific">bioreactor metagenome</name>
    <dbReference type="NCBI Taxonomy" id="1076179"/>
    <lineage>
        <taxon>unclassified sequences</taxon>
        <taxon>metagenomes</taxon>
        <taxon>ecological metagenomes</taxon>
    </lineage>
</organism>
<reference evidence="2" key="1">
    <citation type="submission" date="2019-08" db="EMBL/GenBank/DDBJ databases">
        <authorList>
            <person name="Kucharzyk K."/>
            <person name="Murdoch R.W."/>
            <person name="Higgins S."/>
            <person name="Loffler F."/>
        </authorList>
    </citation>
    <scope>NUCLEOTIDE SEQUENCE</scope>
</reference>
<evidence type="ECO:0000256" key="1">
    <source>
        <dbReference type="SAM" id="MobiDB-lite"/>
    </source>
</evidence>
<accession>A0A645IST2</accession>
<feature type="region of interest" description="Disordered" evidence="1">
    <location>
        <begin position="72"/>
        <end position="93"/>
    </location>
</feature>
<feature type="compositionally biased region" description="Basic and acidic residues" evidence="1">
    <location>
        <begin position="72"/>
        <end position="85"/>
    </location>
</feature>
<comment type="caution">
    <text evidence="2">The sequence shown here is derived from an EMBL/GenBank/DDBJ whole genome shotgun (WGS) entry which is preliminary data.</text>
</comment>
<gene>
    <name evidence="2" type="ORF">SDC9_201957</name>
</gene>